<dbReference type="RefSeq" id="XP_056492097.1">
    <property type="nucleotide sequence ID" value="XM_056626302.1"/>
</dbReference>
<evidence type="ECO:0000259" key="4">
    <source>
        <dbReference type="Pfam" id="PF17867"/>
    </source>
</evidence>
<protein>
    <submittedName>
        <fullName evidence="5">Midasin</fullName>
    </submittedName>
</protein>
<dbReference type="GO" id="GO:0030687">
    <property type="term" value="C:preribosome, large subunit precursor"/>
    <property type="evidence" value="ECO:0007669"/>
    <property type="project" value="TreeGrafter"/>
</dbReference>
<feature type="domain" description="Midasin AAA lid" evidence="4">
    <location>
        <begin position="450"/>
        <end position="562"/>
    </location>
</feature>
<proteinExistence type="predicted"/>
<dbReference type="InterPro" id="IPR040848">
    <property type="entry name" value="AAA_lid_7"/>
</dbReference>
<reference evidence="5" key="1">
    <citation type="submission" date="2022-12" db="EMBL/GenBank/DDBJ databases">
        <authorList>
            <person name="Petersen C."/>
        </authorList>
    </citation>
    <scope>NUCLEOTIDE SEQUENCE</scope>
    <source>
        <strain evidence="5">IBT 29677</strain>
    </source>
</reference>
<evidence type="ECO:0000259" key="3">
    <source>
        <dbReference type="Pfam" id="PF07728"/>
    </source>
</evidence>
<dbReference type="AlphaFoldDB" id="A0A9W9W7K4"/>
<evidence type="ECO:0000313" key="5">
    <source>
        <dbReference type="EMBL" id="KAJ5407782.1"/>
    </source>
</evidence>
<dbReference type="GO" id="GO:0005634">
    <property type="term" value="C:nucleus"/>
    <property type="evidence" value="ECO:0007669"/>
    <property type="project" value="TreeGrafter"/>
</dbReference>
<dbReference type="GO" id="GO:0000027">
    <property type="term" value="P:ribosomal large subunit assembly"/>
    <property type="evidence" value="ECO:0007669"/>
    <property type="project" value="TreeGrafter"/>
</dbReference>
<dbReference type="GO" id="GO:0005524">
    <property type="term" value="F:ATP binding"/>
    <property type="evidence" value="ECO:0007669"/>
    <property type="project" value="UniProtKB-KW"/>
</dbReference>
<gene>
    <name evidence="5" type="ORF">N7509_001665</name>
</gene>
<dbReference type="InterPro" id="IPR011704">
    <property type="entry name" value="ATPase_dyneun-rel_AAA"/>
</dbReference>
<keyword evidence="1" id="KW-0547">Nucleotide-binding</keyword>
<sequence length="570" mass="63293">MDDLPVYERTLSVPQLLEQLPSEISSLVRSASGNQYLHALALGALNTTLTESVFRNYEPVVVDLAARWLRSDISTDYIHVLSAFARVLPFAPYLRPFASQYALSPTGPQSALTDSKELTIRQLDTNSTRNLLLTLFRLLSFDLETFSKAVSPIQLQSLFPHQDRVVRYLAVRCFALYMHAADAATENMLRVNTGTDPIEGEWEEITIDYRLLGLWEERRWASLESSIRNTRASRSDTDAMKLIDDTRDFFTSRSADICGVLIPRLKDAHPSPSSVVETPTATANLRRIATSLLGFKPILLVGLPNAGKTTLIDHIAAKMGQSESMVTLHLNEQTDAKSLLGMYATSSASGSFSWQPGVLTKAAREGRWLLIEDLDRAPSEVLGLILPIIERGELTIASRRERIKCAEGFKIIATMKSSYNIAGEEIAPTTSMLGNRLWQRVPVTSLPVEEMRDVILQKFSLLESRVPTIMDVYGRICAAFHGSLAIKGSQGRTPGFRDLIKLCSRLNHRLQRIGAKTGYEPTPEGVDDEILLDIVDVFLKYIPDKSMQMSLASVVSEALQISPPKSTILP</sequence>
<dbReference type="PANTHER" id="PTHR48103:SF2">
    <property type="entry name" value="MIDASIN"/>
    <property type="match status" value="1"/>
</dbReference>
<dbReference type="InterPro" id="IPR027417">
    <property type="entry name" value="P-loop_NTPase"/>
</dbReference>
<dbReference type="OrthoDB" id="5186at2759"/>
<feature type="domain" description="ATPase dynein-related AAA" evidence="3">
    <location>
        <begin position="297"/>
        <end position="421"/>
    </location>
</feature>
<keyword evidence="6" id="KW-1185">Reference proteome</keyword>
<comment type="caution">
    <text evidence="5">The sequence shown here is derived from an EMBL/GenBank/DDBJ whole genome shotgun (WGS) entry which is preliminary data.</text>
</comment>
<keyword evidence="2" id="KW-0067">ATP-binding</keyword>
<dbReference type="Pfam" id="PF07728">
    <property type="entry name" value="AAA_5"/>
    <property type="match status" value="1"/>
</dbReference>
<dbReference type="FunFam" id="3.40.50.300:FF:000582">
    <property type="entry name" value="Midasin"/>
    <property type="match status" value="1"/>
</dbReference>
<accession>A0A9W9W7K4</accession>
<evidence type="ECO:0000313" key="6">
    <source>
        <dbReference type="Proteomes" id="UP001147747"/>
    </source>
</evidence>
<dbReference type="EMBL" id="JAPZBU010000004">
    <property type="protein sequence ID" value="KAJ5407782.1"/>
    <property type="molecule type" value="Genomic_DNA"/>
</dbReference>
<name>A0A9W9W7K4_9EURO</name>
<dbReference type="GO" id="GO:0000055">
    <property type="term" value="P:ribosomal large subunit export from nucleus"/>
    <property type="evidence" value="ECO:0007669"/>
    <property type="project" value="TreeGrafter"/>
</dbReference>
<organism evidence="5 6">
    <name type="scientific">Penicillium cosmopolitanum</name>
    <dbReference type="NCBI Taxonomy" id="1131564"/>
    <lineage>
        <taxon>Eukaryota</taxon>
        <taxon>Fungi</taxon>
        <taxon>Dikarya</taxon>
        <taxon>Ascomycota</taxon>
        <taxon>Pezizomycotina</taxon>
        <taxon>Eurotiomycetes</taxon>
        <taxon>Eurotiomycetidae</taxon>
        <taxon>Eurotiales</taxon>
        <taxon>Aspergillaceae</taxon>
        <taxon>Penicillium</taxon>
    </lineage>
</organism>
<dbReference type="GeneID" id="81365282"/>
<dbReference type="Gene3D" id="3.40.50.300">
    <property type="entry name" value="P-loop containing nucleotide triphosphate hydrolases"/>
    <property type="match status" value="1"/>
</dbReference>
<evidence type="ECO:0000256" key="1">
    <source>
        <dbReference type="ARBA" id="ARBA00022741"/>
    </source>
</evidence>
<reference evidence="5" key="2">
    <citation type="journal article" date="2023" name="IMA Fungus">
        <title>Comparative genomic study of the Penicillium genus elucidates a diverse pangenome and 15 lateral gene transfer events.</title>
        <authorList>
            <person name="Petersen C."/>
            <person name="Sorensen T."/>
            <person name="Nielsen M.R."/>
            <person name="Sondergaard T.E."/>
            <person name="Sorensen J.L."/>
            <person name="Fitzpatrick D.A."/>
            <person name="Frisvad J.C."/>
            <person name="Nielsen K.L."/>
        </authorList>
    </citation>
    <scope>NUCLEOTIDE SEQUENCE</scope>
    <source>
        <strain evidence="5">IBT 29677</strain>
    </source>
</reference>
<dbReference type="Proteomes" id="UP001147747">
    <property type="component" value="Unassembled WGS sequence"/>
</dbReference>
<dbReference type="GO" id="GO:0016887">
    <property type="term" value="F:ATP hydrolysis activity"/>
    <property type="evidence" value="ECO:0007669"/>
    <property type="project" value="InterPro"/>
</dbReference>
<evidence type="ECO:0000256" key="2">
    <source>
        <dbReference type="ARBA" id="ARBA00022840"/>
    </source>
</evidence>
<dbReference type="PANTHER" id="PTHR48103">
    <property type="entry name" value="MIDASIN-RELATED"/>
    <property type="match status" value="1"/>
</dbReference>
<dbReference type="SUPFAM" id="SSF52540">
    <property type="entry name" value="P-loop containing nucleoside triphosphate hydrolases"/>
    <property type="match status" value="1"/>
</dbReference>
<dbReference type="Pfam" id="PF17867">
    <property type="entry name" value="AAA_lid_7"/>
    <property type="match status" value="1"/>
</dbReference>